<dbReference type="Proteomes" id="UP000784294">
    <property type="component" value="Unassembled WGS sequence"/>
</dbReference>
<dbReference type="OrthoDB" id="10261904at2759"/>
<evidence type="ECO:0000313" key="2">
    <source>
        <dbReference type="EMBL" id="VEL30999.1"/>
    </source>
</evidence>
<keyword evidence="3" id="KW-1185">Reference proteome</keyword>
<evidence type="ECO:0000256" key="1">
    <source>
        <dbReference type="SAM" id="MobiDB-lite"/>
    </source>
</evidence>
<accession>A0A448X8U7</accession>
<name>A0A448X8U7_9PLAT</name>
<feature type="region of interest" description="Disordered" evidence="1">
    <location>
        <begin position="46"/>
        <end position="69"/>
    </location>
</feature>
<protein>
    <submittedName>
        <fullName evidence="2">Uncharacterized protein</fullName>
    </submittedName>
</protein>
<dbReference type="EMBL" id="CAAALY010117657">
    <property type="protein sequence ID" value="VEL30999.1"/>
    <property type="molecule type" value="Genomic_DNA"/>
</dbReference>
<proteinExistence type="predicted"/>
<organism evidence="2 3">
    <name type="scientific">Protopolystoma xenopodis</name>
    <dbReference type="NCBI Taxonomy" id="117903"/>
    <lineage>
        <taxon>Eukaryota</taxon>
        <taxon>Metazoa</taxon>
        <taxon>Spiralia</taxon>
        <taxon>Lophotrochozoa</taxon>
        <taxon>Platyhelminthes</taxon>
        <taxon>Monogenea</taxon>
        <taxon>Polyopisthocotylea</taxon>
        <taxon>Polystomatidea</taxon>
        <taxon>Polystomatidae</taxon>
        <taxon>Protopolystoma</taxon>
    </lineage>
</organism>
<dbReference type="AlphaFoldDB" id="A0A448X8U7"/>
<gene>
    <name evidence="2" type="ORF">PXEA_LOCUS24439</name>
</gene>
<reference evidence="2" key="1">
    <citation type="submission" date="2018-11" db="EMBL/GenBank/DDBJ databases">
        <authorList>
            <consortium name="Pathogen Informatics"/>
        </authorList>
    </citation>
    <scope>NUCLEOTIDE SEQUENCE</scope>
</reference>
<comment type="caution">
    <text evidence="2">The sequence shown here is derived from an EMBL/GenBank/DDBJ whole genome shotgun (WGS) entry which is preliminary data.</text>
</comment>
<sequence>MDEADRMLNMEFAEDIDRLLNLYASPRDCRDNIRLTKRQLKRMKKRKKLLERKADEAPALKTQSSLLFA</sequence>
<evidence type="ECO:0000313" key="3">
    <source>
        <dbReference type="Proteomes" id="UP000784294"/>
    </source>
</evidence>